<gene>
    <name evidence="1" type="ORF">AWOD_II_0466</name>
</gene>
<proteinExistence type="predicted"/>
<dbReference type="HOGENOM" id="CLU_2420497_0_0_6"/>
<name>A0A090I6K1_9GAMM</name>
<accession>A0A090I6K1</accession>
<dbReference type="PATRIC" id="fig|80852.17.peg.3232"/>
<dbReference type="EMBL" id="LN554847">
    <property type="protein sequence ID" value="CED57111.1"/>
    <property type="molecule type" value="Genomic_DNA"/>
</dbReference>
<dbReference type="Proteomes" id="UP000032427">
    <property type="component" value="Chromosome 2"/>
</dbReference>
<reference evidence="2" key="1">
    <citation type="submission" date="2014-09" db="EMBL/GenBank/DDBJ databases">
        <authorList>
            <person name="Hjerde E."/>
        </authorList>
    </citation>
    <scope>NUCLEOTIDE SEQUENCE [LARGE SCALE GENOMIC DNA]</scope>
    <source>
        <strain evidence="2">06/09/139</strain>
    </source>
</reference>
<dbReference type="AlphaFoldDB" id="A0A090I6K1"/>
<evidence type="ECO:0000313" key="1">
    <source>
        <dbReference type="EMBL" id="CED57111.1"/>
    </source>
</evidence>
<evidence type="ECO:0000313" key="2">
    <source>
        <dbReference type="Proteomes" id="UP000032427"/>
    </source>
</evidence>
<sequence>MNMIECTQKVEMLLDEVLKAPKTREEIEALFQKLKKELWSEKVMPTEVHIAIQKAAGKAINVGMNNVIYRDLKVFLSTEKPNQTLLLGRSL</sequence>
<keyword evidence="2" id="KW-1185">Reference proteome</keyword>
<dbReference type="GeneID" id="28542717"/>
<dbReference type="STRING" id="80852.AWOD_II_0466"/>
<dbReference type="KEGG" id="awd:AWOD_II_0466"/>
<organism evidence="1 2">
    <name type="scientific">Aliivibrio wodanis</name>
    <dbReference type="NCBI Taxonomy" id="80852"/>
    <lineage>
        <taxon>Bacteria</taxon>
        <taxon>Pseudomonadati</taxon>
        <taxon>Pseudomonadota</taxon>
        <taxon>Gammaproteobacteria</taxon>
        <taxon>Vibrionales</taxon>
        <taxon>Vibrionaceae</taxon>
        <taxon>Aliivibrio</taxon>
    </lineage>
</organism>
<dbReference type="OrthoDB" id="9871533at2"/>
<protein>
    <submittedName>
        <fullName evidence="1">Uncharacterized phage protein</fullName>
    </submittedName>
</protein>